<reference evidence="1 2" key="1">
    <citation type="submission" date="2023-03" db="EMBL/GenBank/DDBJ databases">
        <title>High recombination rates correlate with genetic variation in Cardiocondyla obscurior ants.</title>
        <authorList>
            <person name="Errbii M."/>
        </authorList>
    </citation>
    <scope>NUCLEOTIDE SEQUENCE [LARGE SCALE GENOMIC DNA]</scope>
    <source>
        <strain evidence="1">Alpha-2009</strain>
        <tissue evidence="1">Whole body</tissue>
    </source>
</reference>
<comment type="caution">
    <text evidence="1">The sequence shown here is derived from an EMBL/GenBank/DDBJ whole genome shotgun (WGS) entry which is preliminary data.</text>
</comment>
<sequence>MQAVEFIRYLGGSRFRAELKKYIRALYGSDRKIGARAAPGRQKRKSRRVRKRDRSTVICNVSGMTRREQLNGSLHRGSLFSSLYIEHPAPPPPPFHDPFRNSQRRPLLWTRHDDRCRRTPFAFCTCAARNFHGAFFFFTIHERCVTAFYDHACTRERAVRQHARFLSKKCPRQ</sequence>
<dbReference type="Proteomes" id="UP001430953">
    <property type="component" value="Unassembled WGS sequence"/>
</dbReference>
<organism evidence="1 2">
    <name type="scientific">Cardiocondyla obscurior</name>
    <dbReference type="NCBI Taxonomy" id="286306"/>
    <lineage>
        <taxon>Eukaryota</taxon>
        <taxon>Metazoa</taxon>
        <taxon>Ecdysozoa</taxon>
        <taxon>Arthropoda</taxon>
        <taxon>Hexapoda</taxon>
        <taxon>Insecta</taxon>
        <taxon>Pterygota</taxon>
        <taxon>Neoptera</taxon>
        <taxon>Endopterygota</taxon>
        <taxon>Hymenoptera</taxon>
        <taxon>Apocrita</taxon>
        <taxon>Aculeata</taxon>
        <taxon>Formicoidea</taxon>
        <taxon>Formicidae</taxon>
        <taxon>Myrmicinae</taxon>
        <taxon>Cardiocondyla</taxon>
    </lineage>
</organism>
<gene>
    <name evidence="1" type="ORF">PUN28_002864</name>
</gene>
<accession>A0AAW2GWC4</accession>
<protein>
    <submittedName>
        <fullName evidence="1">Uncharacterized protein</fullName>
    </submittedName>
</protein>
<dbReference type="AlphaFoldDB" id="A0AAW2GWC4"/>
<evidence type="ECO:0000313" key="1">
    <source>
        <dbReference type="EMBL" id="KAL0131606.1"/>
    </source>
</evidence>
<proteinExistence type="predicted"/>
<keyword evidence="2" id="KW-1185">Reference proteome</keyword>
<name>A0AAW2GWC4_9HYME</name>
<dbReference type="EMBL" id="JADYXP020000002">
    <property type="protein sequence ID" value="KAL0131606.1"/>
    <property type="molecule type" value="Genomic_DNA"/>
</dbReference>
<evidence type="ECO:0000313" key="2">
    <source>
        <dbReference type="Proteomes" id="UP001430953"/>
    </source>
</evidence>